<keyword evidence="5" id="KW-1185">Reference proteome</keyword>
<dbReference type="InterPro" id="IPR055170">
    <property type="entry name" value="GFO_IDH_MocA-like_dom"/>
</dbReference>
<dbReference type="InterPro" id="IPR051450">
    <property type="entry name" value="Gfo/Idh/MocA_Oxidoreductases"/>
</dbReference>
<dbReference type="InterPro" id="IPR000683">
    <property type="entry name" value="Gfo/Idh/MocA-like_OxRdtase_N"/>
</dbReference>
<dbReference type="Pfam" id="PF01408">
    <property type="entry name" value="GFO_IDH_MocA"/>
    <property type="match status" value="1"/>
</dbReference>
<feature type="domain" description="Gfo/Idh/MocA-like oxidoreductase N-terminal" evidence="2">
    <location>
        <begin position="4"/>
        <end position="117"/>
    </location>
</feature>
<dbReference type="AlphaFoldDB" id="A0A0L1JR63"/>
<dbReference type="Gene3D" id="3.40.50.720">
    <property type="entry name" value="NAD(P)-binding Rossmann-like Domain"/>
    <property type="match status" value="1"/>
</dbReference>
<name>A0A0L1JR63_9RHOB</name>
<evidence type="ECO:0000313" key="5">
    <source>
        <dbReference type="Proteomes" id="UP000036938"/>
    </source>
</evidence>
<proteinExistence type="predicted"/>
<feature type="region of interest" description="Disordered" evidence="1">
    <location>
        <begin position="352"/>
        <end position="374"/>
    </location>
</feature>
<dbReference type="RefSeq" id="WP_050531092.1">
    <property type="nucleotide sequence ID" value="NZ_AQQZ01000004.1"/>
</dbReference>
<dbReference type="SUPFAM" id="SSF55347">
    <property type="entry name" value="Glyceraldehyde-3-phosphate dehydrogenase-like, C-terminal domain"/>
    <property type="match status" value="1"/>
</dbReference>
<dbReference type="PANTHER" id="PTHR43377:SF1">
    <property type="entry name" value="BILIVERDIN REDUCTASE A"/>
    <property type="match status" value="1"/>
</dbReference>
<gene>
    <name evidence="4" type="ORF">ATO11_09995</name>
</gene>
<evidence type="ECO:0000259" key="2">
    <source>
        <dbReference type="Pfam" id="PF01408"/>
    </source>
</evidence>
<dbReference type="PANTHER" id="PTHR43377">
    <property type="entry name" value="BILIVERDIN REDUCTASE A"/>
    <property type="match status" value="1"/>
</dbReference>
<dbReference type="STRING" id="1317121.ATO11_09995"/>
<evidence type="ECO:0000313" key="4">
    <source>
        <dbReference type="EMBL" id="KNG93888.1"/>
    </source>
</evidence>
<comment type="caution">
    <text evidence="4">The sequence shown here is derived from an EMBL/GenBank/DDBJ whole genome shotgun (WGS) entry which is preliminary data.</text>
</comment>
<dbReference type="SUPFAM" id="SSF51735">
    <property type="entry name" value="NAD(P)-binding Rossmann-fold domains"/>
    <property type="match status" value="1"/>
</dbReference>
<dbReference type="Gene3D" id="3.30.360.10">
    <property type="entry name" value="Dihydrodipicolinate Reductase, domain 2"/>
    <property type="match status" value="1"/>
</dbReference>
<dbReference type="OrthoDB" id="9776544at2"/>
<sequence length="374" mass="39933">MSAVSIIGCGFVADLYMASLATFPHVRVVGAFDIDNARLSAFCAHHGVPAYASQDALLADLPEGGIVLNLTNPTAHFEVSRACLEAGHHVYSEKPLAVAMDEARALVDLAEARGLTLASAPCSVLGETAQTLAHAVRTGVAGTPRLVYAELDDGFIPQAPYRDWVSDSGAPWPAEDEFRTGCTLEHAGYYLTWLIAMFGSVETVVAASAAVLPGKTDPDTATPDVSIGTLFFASGMVARLTCSIVAPHDHGIAVIGDAGVLRVKAAWDNAAPVRFHRRMRIRRRLLEHPLGRRIRLRGQTHPKVGRWGAASMNFALGVVEMAEAIEVGRAPRLGARFALHLNEVTLALQSAGRDTGAQQMTTRAPDMEPMPWAT</sequence>
<dbReference type="Proteomes" id="UP000036938">
    <property type="component" value="Unassembled WGS sequence"/>
</dbReference>
<dbReference type="Pfam" id="PF22725">
    <property type="entry name" value="GFO_IDH_MocA_C3"/>
    <property type="match status" value="1"/>
</dbReference>
<dbReference type="GO" id="GO:0000166">
    <property type="term" value="F:nucleotide binding"/>
    <property type="evidence" value="ECO:0007669"/>
    <property type="project" value="InterPro"/>
</dbReference>
<dbReference type="EMBL" id="AQQZ01000004">
    <property type="protein sequence ID" value="KNG93888.1"/>
    <property type="molecule type" value="Genomic_DNA"/>
</dbReference>
<dbReference type="PATRIC" id="fig|1317121.7.peg.2675"/>
<reference evidence="4 5" key="1">
    <citation type="journal article" date="2015" name="Int. J. Syst. Evol. Microbiol.">
        <title>Aestuariivita atlantica sp. nov., isolated from deep sea sediment of the Atlantic Ocean.</title>
        <authorList>
            <person name="Li G."/>
            <person name="Lai Q."/>
            <person name="Du Y."/>
            <person name="Liu X."/>
            <person name="Sun F."/>
            <person name="Shao Z."/>
        </authorList>
    </citation>
    <scope>NUCLEOTIDE SEQUENCE [LARGE SCALE GENOMIC DNA]</scope>
    <source>
        <strain evidence="4 5">22II-S11-z3</strain>
    </source>
</reference>
<protein>
    <submittedName>
        <fullName evidence="4">Oxidoreductase</fullName>
    </submittedName>
</protein>
<dbReference type="InterPro" id="IPR036291">
    <property type="entry name" value="NAD(P)-bd_dom_sf"/>
</dbReference>
<organism evidence="4 5">
    <name type="scientific">Pseudaestuariivita atlantica</name>
    <dbReference type="NCBI Taxonomy" id="1317121"/>
    <lineage>
        <taxon>Bacteria</taxon>
        <taxon>Pseudomonadati</taxon>
        <taxon>Pseudomonadota</taxon>
        <taxon>Alphaproteobacteria</taxon>
        <taxon>Rhodobacterales</taxon>
        <taxon>Paracoccaceae</taxon>
        <taxon>Pseudaestuariivita</taxon>
    </lineage>
</organism>
<evidence type="ECO:0000259" key="3">
    <source>
        <dbReference type="Pfam" id="PF22725"/>
    </source>
</evidence>
<feature type="domain" description="GFO/IDH/MocA-like oxidoreductase" evidence="3">
    <location>
        <begin position="130"/>
        <end position="261"/>
    </location>
</feature>
<evidence type="ECO:0000256" key="1">
    <source>
        <dbReference type="SAM" id="MobiDB-lite"/>
    </source>
</evidence>
<accession>A0A0L1JR63</accession>